<sequence>MKFSTSIIAVAALFGSAEALPMPLPLWRQQSHHPQLLSCCTSYGDRSDCHCPEGCARAELQAMHKAEGKAPPTDNEVNALLANYAG</sequence>
<accession>A0A9W9MPG4</accession>
<keyword evidence="3" id="KW-1185">Reference proteome</keyword>
<organism evidence="2 3">
    <name type="scientific">Penicillium cinerascens</name>
    <dbReference type="NCBI Taxonomy" id="70096"/>
    <lineage>
        <taxon>Eukaryota</taxon>
        <taxon>Fungi</taxon>
        <taxon>Dikarya</taxon>
        <taxon>Ascomycota</taxon>
        <taxon>Pezizomycotina</taxon>
        <taxon>Eurotiomycetes</taxon>
        <taxon>Eurotiomycetidae</taxon>
        <taxon>Eurotiales</taxon>
        <taxon>Aspergillaceae</taxon>
        <taxon>Penicillium</taxon>
    </lineage>
</organism>
<dbReference type="EMBL" id="JAPQKR010000012">
    <property type="protein sequence ID" value="KAJ5205096.1"/>
    <property type="molecule type" value="Genomic_DNA"/>
</dbReference>
<keyword evidence="1" id="KW-0732">Signal</keyword>
<dbReference type="RefSeq" id="XP_058309575.1">
    <property type="nucleotide sequence ID" value="XM_058453037.1"/>
</dbReference>
<dbReference type="AlphaFoldDB" id="A0A9W9MPG4"/>
<dbReference type="Proteomes" id="UP001150904">
    <property type="component" value="Unassembled WGS sequence"/>
</dbReference>
<feature type="chain" id="PRO_5040927000" evidence="1">
    <location>
        <begin position="20"/>
        <end position="86"/>
    </location>
</feature>
<reference evidence="2" key="2">
    <citation type="journal article" date="2023" name="IMA Fungus">
        <title>Comparative genomic study of the Penicillium genus elucidates a diverse pangenome and 15 lateral gene transfer events.</title>
        <authorList>
            <person name="Petersen C."/>
            <person name="Sorensen T."/>
            <person name="Nielsen M.R."/>
            <person name="Sondergaard T.E."/>
            <person name="Sorensen J.L."/>
            <person name="Fitzpatrick D.A."/>
            <person name="Frisvad J.C."/>
            <person name="Nielsen K.L."/>
        </authorList>
    </citation>
    <scope>NUCLEOTIDE SEQUENCE</scope>
    <source>
        <strain evidence="2">IBT 15544</strain>
    </source>
</reference>
<evidence type="ECO:0000313" key="2">
    <source>
        <dbReference type="EMBL" id="KAJ5205096.1"/>
    </source>
</evidence>
<protein>
    <submittedName>
        <fullName evidence="2">Uncharacterized protein</fullName>
    </submittedName>
</protein>
<name>A0A9W9MPG4_9EURO</name>
<dbReference type="OrthoDB" id="5228648at2759"/>
<feature type="signal peptide" evidence="1">
    <location>
        <begin position="1"/>
        <end position="19"/>
    </location>
</feature>
<evidence type="ECO:0000256" key="1">
    <source>
        <dbReference type="SAM" id="SignalP"/>
    </source>
</evidence>
<evidence type="ECO:0000313" key="3">
    <source>
        <dbReference type="Proteomes" id="UP001150904"/>
    </source>
</evidence>
<gene>
    <name evidence="2" type="ORF">N7498_005975</name>
</gene>
<dbReference type="GeneID" id="83180338"/>
<comment type="caution">
    <text evidence="2">The sequence shown here is derived from an EMBL/GenBank/DDBJ whole genome shotgun (WGS) entry which is preliminary data.</text>
</comment>
<proteinExistence type="predicted"/>
<reference evidence="2" key="1">
    <citation type="submission" date="2022-12" db="EMBL/GenBank/DDBJ databases">
        <authorList>
            <person name="Petersen C."/>
        </authorList>
    </citation>
    <scope>NUCLEOTIDE SEQUENCE</scope>
    <source>
        <strain evidence="2">IBT 15544</strain>
    </source>
</reference>